<dbReference type="RefSeq" id="WP_284827219.1">
    <property type="nucleotide sequence ID" value="NZ_JASOOY020000010.1"/>
</dbReference>
<feature type="compositionally biased region" description="Basic and acidic residues" evidence="1">
    <location>
        <begin position="96"/>
        <end position="117"/>
    </location>
</feature>
<dbReference type="Proteomes" id="UP001223646">
    <property type="component" value="Unassembled WGS sequence"/>
</dbReference>
<sequence length="130" mass="14281">MKPLTAAKKLGVFLPATPEEFRTGEISHAQFAELQSNPPEWLAELRRNGPHPRPEVARKLGITITALKKNDMDKPLTTAEIKDLLEQMPGWLEAARESMAKQRAEAAEAESKKDDGPGRAAAEAARNAEK</sequence>
<reference evidence="2" key="1">
    <citation type="submission" date="2023-05" db="EMBL/GenBank/DDBJ databases">
        <authorList>
            <person name="Du J."/>
        </authorList>
    </citation>
    <scope>NUCLEOTIDE SEQUENCE</scope>
    <source>
        <strain evidence="2">UMB1064</strain>
    </source>
</reference>
<evidence type="ECO:0000313" key="3">
    <source>
        <dbReference type="Proteomes" id="UP001223646"/>
    </source>
</evidence>
<dbReference type="EMBL" id="JASOOY020000010">
    <property type="protein sequence ID" value="MEO3716504.1"/>
    <property type="molecule type" value="Genomic_DNA"/>
</dbReference>
<accession>A0AAW9STI1</accession>
<dbReference type="InterPro" id="IPR046039">
    <property type="entry name" value="DUF5997"/>
</dbReference>
<feature type="compositionally biased region" description="Low complexity" evidence="1">
    <location>
        <begin position="119"/>
        <end position="130"/>
    </location>
</feature>
<evidence type="ECO:0000313" key="2">
    <source>
        <dbReference type="EMBL" id="MEO3716504.1"/>
    </source>
</evidence>
<organism evidence="2 3">
    <name type="scientific">Corynebacterium amycolatum</name>
    <dbReference type="NCBI Taxonomy" id="43765"/>
    <lineage>
        <taxon>Bacteria</taxon>
        <taxon>Bacillati</taxon>
        <taxon>Actinomycetota</taxon>
        <taxon>Actinomycetes</taxon>
        <taxon>Mycobacteriales</taxon>
        <taxon>Corynebacteriaceae</taxon>
        <taxon>Corynebacterium</taxon>
    </lineage>
</organism>
<proteinExistence type="predicted"/>
<dbReference type="AlphaFoldDB" id="A0AAW9STI1"/>
<dbReference type="Pfam" id="PF19460">
    <property type="entry name" value="DUF5997"/>
    <property type="match status" value="1"/>
</dbReference>
<name>A0AAW9STI1_CORAY</name>
<comment type="caution">
    <text evidence="2">The sequence shown here is derived from an EMBL/GenBank/DDBJ whole genome shotgun (WGS) entry which is preliminary data.</text>
</comment>
<evidence type="ECO:0000256" key="1">
    <source>
        <dbReference type="SAM" id="MobiDB-lite"/>
    </source>
</evidence>
<protein>
    <submittedName>
        <fullName evidence="2">DUF5997 family protein</fullName>
    </submittedName>
</protein>
<feature type="region of interest" description="Disordered" evidence="1">
    <location>
        <begin position="96"/>
        <end position="130"/>
    </location>
</feature>
<reference evidence="2" key="2">
    <citation type="submission" date="2024-05" db="EMBL/GenBank/DDBJ databases">
        <authorList>
            <person name="Wolfe A."/>
        </authorList>
    </citation>
    <scope>NUCLEOTIDE SEQUENCE</scope>
    <source>
        <strain evidence="2">UMB1064</strain>
    </source>
</reference>
<gene>
    <name evidence="2" type="ORF">QP460_002720</name>
</gene>